<feature type="repeat" description="ANK" evidence="3">
    <location>
        <begin position="128"/>
        <end position="160"/>
    </location>
</feature>
<dbReference type="SMART" id="SM00248">
    <property type="entry name" value="ANK"/>
    <property type="match status" value="5"/>
</dbReference>
<dbReference type="PROSITE" id="PS50297">
    <property type="entry name" value="ANK_REP_REGION"/>
    <property type="match status" value="1"/>
</dbReference>
<feature type="repeat" description="ANK" evidence="3">
    <location>
        <begin position="94"/>
        <end position="126"/>
    </location>
</feature>
<dbReference type="Gene3D" id="1.25.40.20">
    <property type="entry name" value="Ankyrin repeat-containing domain"/>
    <property type="match status" value="2"/>
</dbReference>
<reference evidence="4 5" key="1">
    <citation type="submission" date="2018-02" db="EMBL/GenBank/DDBJ databases">
        <title>The genomes of Aspergillus section Nigri reveals drivers in fungal speciation.</title>
        <authorList>
            <consortium name="DOE Joint Genome Institute"/>
            <person name="Vesth T.C."/>
            <person name="Nybo J."/>
            <person name="Theobald S."/>
            <person name="Brandl J."/>
            <person name="Frisvad J.C."/>
            <person name="Nielsen K.F."/>
            <person name="Lyhne E.K."/>
            <person name="Kogle M.E."/>
            <person name="Kuo A."/>
            <person name="Riley R."/>
            <person name="Clum A."/>
            <person name="Nolan M."/>
            <person name="Lipzen A."/>
            <person name="Salamov A."/>
            <person name="Henrissat B."/>
            <person name="Wiebenga A."/>
            <person name="De vries R.P."/>
            <person name="Grigoriev I.V."/>
            <person name="Mortensen U.H."/>
            <person name="Andersen M.R."/>
            <person name="Baker S.E."/>
        </authorList>
    </citation>
    <scope>NUCLEOTIDE SEQUENCE [LARGE SCALE GENOMIC DNA]</scope>
    <source>
        <strain evidence="4 5">CBS 707.79</strain>
    </source>
</reference>
<evidence type="ECO:0000256" key="1">
    <source>
        <dbReference type="ARBA" id="ARBA00022737"/>
    </source>
</evidence>
<organism evidence="4 5">
    <name type="scientific">Aspergillus ellipticus CBS 707.79</name>
    <dbReference type="NCBI Taxonomy" id="1448320"/>
    <lineage>
        <taxon>Eukaryota</taxon>
        <taxon>Fungi</taxon>
        <taxon>Dikarya</taxon>
        <taxon>Ascomycota</taxon>
        <taxon>Pezizomycotina</taxon>
        <taxon>Eurotiomycetes</taxon>
        <taxon>Eurotiomycetidae</taxon>
        <taxon>Eurotiales</taxon>
        <taxon>Aspergillaceae</taxon>
        <taxon>Aspergillus</taxon>
        <taxon>Aspergillus subgen. Circumdati</taxon>
    </lineage>
</organism>
<evidence type="ECO:0000313" key="5">
    <source>
        <dbReference type="Proteomes" id="UP000247810"/>
    </source>
</evidence>
<dbReference type="InterPro" id="IPR036770">
    <property type="entry name" value="Ankyrin_rpt-contain_sf"/>
</dbReference>
<keyword evidence="2 3" id="KW-0040">ANK repeat</keyword>
<evidence type="ECO:0000256" key="2">
    <source>
        <dbReference type="ARBA" id="ARBA00023043"/>
    </source>
</evidence>
<dbReference type="PROSITE" id="PS50088">
    <property type="entry name" value="ANK_REPEAT"/>
    <property type="match status" value="2"/>
</dbReference>
<dbReference type="VEuPathDB" id="FungiDB:BO71DRAFT_487128"/>
<dbReference type="PANTHER" id="PTHR24171">
    <property type="entry name" value="ANKYRIN REPEAT DOMAIN-CONTAINING PROTEIN 39-RELATED"/>
    <property type="match status" value="1"/>
</dbReference>
<name>A0A319CZK6_9EURO</name>
<dbReference type="STRING" id="1448320.A0A319CZK6"/>
<sequence length="375" mass="41533">MSLDCLPNELILEVGLFLQPVPLAALIQSAKRYARLLSPRLLSPRLHTLWVQRTCGARGRCHATQLWKDEKQWSSPFAIEYFQTRISDVSQFYRCSTLLHRFAEAGILTLLNIIVSRGADVNSKDKFHESSPLHLAALRGHIDIARALIDAGADMNAYNDLDATPLQSAVAGKCQDMVAYLIDSGADIFAGEMRAFAQTILLRLPKVTLLFIQALKNAGLDIETPAPEGSTMLRVAASLGCAITVQLLLNNHANPFVMGLQDRTVLHTVCKSSRMRNHGNPTQTRLLVLDKILQMTKSFKTTVDLSVRDVSGYTALHYLCESTLDGNEIQEFIRSFITAGADVDMSETLRGETPIYTILHASDQYEDLGPNTVYD</sequence>
<keyword evidence="5" id="KW-1185">Reference proteome</keyword>
<dbReference type="SUPFAM" id="SSF48403">
    <property type="entry name" value="Ankyrin repeat"/>
    <property type="match status" value="1"/>
</dbReference>
<keyword evidence="1" id="KW-0677">Repeat</keyword>
<dbReference type="Pfam" id="PF12796">
    <property type="entry name" value="Ank_2"/>
    <property type="match status" value="1"/>
</dbReference>
<dbReference type="InterPro" id="IPR002110">
    <property type="entry name" value="Ankyrin_rpt"/>
</dbReference>
<proteinExistence type="predicted"/>
<dbReference type="AlphaFoldDB" id="A0A319CZK6"/>
<dbReference type="Proteomes" id="UP000247810">
    <property type="component" value="Unassembled WGS sequence"/>
</dbReference>
<accession>A0A319CZK6</accession>
<evidence type="ECO:0000313" key="4">
    <source>
        <dbReference type="EMBL" id="PYH90390.1"/>
    </source>
</evidence>
<protein>
    <submittedName>
        <fullName evidence="4">Ankyrin</fullName>
    </submittedName>
</protein>
<evidence type="ECO:0000256" key="3">
    <source>
        <dbReference type="PROSITE-ProRule" id="PRU00023"/>
    </source>
</evidence>
<dbReference type="OrthoDB" id="366390at2759"/>
<gene>
    <name evidence="4" type="ORF">BO71DRAFT_487128</name>
</gene>
<dbReference type="PANTHER" id="PTHR24171:SF9">
    <property type="entry name" value="ANKYRIN REPEAT DOMAIN-CONTAINING PROTEIN 39"/>
    <property type="match status" value="1"/>
</dbReference>
<dbReference type="EMBL" id="KZ825984">
    <property type="protein sequence ID" value="PYH90390.1"/>
    <property type="molecule type" value="Genomic_DNA"/>
</dbReference>